<dbReference type="EMBL" id="CAMKVN010001573">
    <property type="protein sequence ID" value="CAI2176896.1"/>
    <property type="molecule type" value="Genomic_DNA"/>
</dbReference>
<reference evidence="1" key="1">
    <citation type="submission" date="2022-08" db="EMBL/GenBank/DDBJ databases">
        <authorList>
            <person name="Kallberg Y."/>
            <person name="Tangrot J."/>
            <person name="Rosling A."/>
        </authorList>
    </citation>
    <scope>NUCLEOTIDE SEQUENCE</scope>
    <source>
        <strain evidence="1">Wild A</strain>
    </source>
</reference>
<protein>
    <submittedName>
        <fullName evidence="1">19055_t:CDS:1</fullName>
    </submittedName>
</protein>
<comment type="caution">
    <text evidence="1">The sequence shown here is derived from an EMBL/GenBank/DDBJ whole genome shotgun (WGS) entry which is preliminary data.</text>
</comment>
<proteinExistence type="predicted"/>
<sequence length="43" mass="4694">LKTKICGNCLAALTSTATRIAELMEAYTKESELTSNRKSYIIG</sequence>
<dbReference type="AlphaFoldDB" id="A0A9W4SRV9"/>
<evidence type="ECO:0000313" key="1">
    <source>
        <dbReference type="EMBL" id="CAI2176896.1"/>
    </source>
</evidence>
<organism evidence="1 2">
    <name type="scientific">Funneliformis geosporum</name>
    <dbReference type="NCBI Taxonomy" id="1117311"/>
    <lineage>
        <taxon>Eukaryota</taxon>
        <taxon>Fungi</taxon>
        <taxon>Fungi incertae sedis</taxon>
        <taxon>Mucoromycota</taxon>
        <taxon>Glomeromycotina</taxon>
        <taxon>Glomeromycetes</taxon>
        <taxon>Glomerales</taxon>
        <taxon>Glomeraceae</taxon>
        <taxon>Funneliformis</taxon>
    </lineage>
</organism>
<feature type="non-terminal residue" evidence="1">
    <location>
        <position position="1"/>
    </location>
</feature>
<keyword evidence="2" id="KW-1185">Reference proteome</keyword>
<name>A0A9W4SRV9_9GLOM</name>
<gene>
    <name evidence="1" type="ORF">FWILDA_LOCUS7813</name>
</gene>
<evidence type="ECO:0000313" key="2">
    <source>
        <dbReference type="Proteomes" id="UP001153678"/>
    </source>
</evidence>
<accession>A0A9W4SRV9</accession>
<dbReference type="Proteomes" id="UP001153678">
    <property type="component" value="Unassembled WGS sequence"/>
</dbReference>